<reference evidence="1 2" key="1">
    <citation type="journal article" date="2019" name="Environ. Microbiol.">
        <title>At the nexus of three kingdoms: the genome of the mycorrhizal fungus Gigaspora margarita provides insights into plant, endobacterial and fungal interactions.</title>
        <authorList>
            <person name="Venice F."/>
            <person name="Ghignone S."/>
            <person name="Salvioli di Fossalunga A."/>
            <person name="Amselem J."/>
            <person name="Novero M."/>
            <person name="Xianan X."/>
            <person name="Sedzielewska Toro K."/>
            <person name="Morin E."/>
            <person name="Lipzen A."/>
            <person name="Grigoriev I.V."/>
            <person name="Henrissat B."/>
            <person name="Martin F.M."/>
            <person name="Bonfante P."/>
        </authorList>
    </citation>
    <scope>NUCLEOTIDE SEQUENCE [LARGE SCALE GENOMIC DNA]</scope>
    <source>
        <strain evidence="1 2">BEG34</strain>
    </source>
</reference>
<organism evidence="1 2">
    <name type="scientific">Gigaspora margarita</name>
    <dbReference type="NCBI Taxonomy" id="4874"/>
    <lineage>
        <taxon>Eukaryota</taxon>
        <taxon>Fungi</taxon>
        <taxon>Fungi incertae sedis</taxon>
        <taxon>Mucoromycota</taxon>
        <taxon>Glomeromycotina</taxon>
        <taxon>Glomeromycetes</taxon>
        <taxon>Diversisporales</taxon>
        <taxon>Gigasporaceae</taxon>
        <taxon>Gigaspora</taxon>
    </lineage>
</organism>
<protein>
    <submittedName>
        <fullName evidence="1">Helicase</fullName>
    </submittedName>
</protein>
<keyword evidence="1" id="KW-0378">Hydrolase</keyword>
<comment type="caution">
    <text evidence="1">The sequence shown here is derived from an EMBL/GenBank/DDBJ whole genome shotgun (WGS) entry which is preliminary data.</text>
</comment>
<dbReference type="OrthoDB" id="2416777at2759"/>
<keyword evidence="1" id="KW-0067">ATP-binding</keyword>
<accession>A0A8H4AA39</accession>
<dbReference type="Proteomes" id="UP000439903">
    <property type="component" value="Unassembled WGS sequence"/>
</dbReference>
<evidence type="ECO:0000313" key="2">
    <source>
        <dbReference type="Proteomes" id="UP000439903"/>
    </source>
</evidence>
<gene>
    <name evidence="1" type="ORF">F8M41_025512</name>
</gene>
<dbReference type="GO" id="GO:0004386">
    <property type="term" value="F:helicase activity"/>
    <property type="evidence" value="ECO:0007669"/>
    <property type="project" value="UniProtKB-KW"/>
</dbReference>
<keyword evidence="1" id="KW-0347">Helicase</keyword>
<name>A0A8H4AA39_GIGMA</name>
<keyword evidence="1" id="KW-0547">Nucleotide-binding</keyword>
<dbReference type="AlphaFoldDB" id="A0A8H4AA39"/>
<sequence>MMFRIHNCEKRILSLYYQKISGEFSRSLGHENIHAEHLVAWPNDLSIAIKKHNKWDIDSISYKLDQSLAVTLFIEVEHQKRLSTRNFIEISCSLIASTGASLKLIKIDES</sequence>
<keyword evidence="2" id="KW-1185">Reference proteome</keyword>
<proteinExistence type="predicted"/>
<dbReference type="EMBL" id="WTPW01000915">
    <property type="protein sequence ID" value="KAF0469681.1"/>
    <property type="molecule type" value="Genomic_DNA"/>
</dbReference>
<evidence type="ECO:0000313" key="1">
    <source>
        <dbReference type="EMBL" id="KAF0469681.1"/>
    </source>
</evidence>